<keyword evidence="2 5" id="KW-0689">Ribosomal protein</keyword>
<dbReference type="InterPro" id="IPR005706">
    <property type="entry name" value="Ribosomal_uS2_bac/mit/plastid"/>
</dbReference>
<dbReference type="Pfam" id="PF00318">
    <property type="entry name" value="Ribosomal_S2"/>
    <property type="match status" value="1"/>
</dbReference>
<dbReference type="Gene3D" id="1.10.287.610">
    <property type="entry name" value="Helix hairpin bin"/>
    <property type="match status" value="1"/>
</dbReference>
<reference evidence="6" key="1">
    <citation type="journal article" date="2015" name="PLoS ONE">
        <title>Complete Plastid Genome Sequence of the Brown Alga Undaria pinnatifida.</title>
        <authorList>
            <person name="Zhang L."/>
            <person name="Wang X."/>
            <person name="Liu T."/>
            <person name="Wang G."/>
            <person name="Chi S."/>
            <person name="Liu C."/>
            <person name="Wang H."/>
        </authorList>
    </citation>
    <scope>NUCLEOTIDE SEQUENCE</scope>
</reference>
<evidence type="ECO:0000256" key="4">
    <source>
        <dbReference type="ARBA" id="ARBA00035155"/>
    </source>
</evidence>
<reference evidence="7" key="2">
    <citation type="submission" date="2015-11" db="EMBL/GenBank/DDBJ databases">
        <title>The complete chloroplast genome of Wakame (Undaria pinnatifida), an important economic macroalga of the family Alariaceae.</title>
        <authorList>
            <person name="Zhang Y."/>
            <person name="Hsiao C.-D."/>
        </authorList>
    </citation>
    <scope>NUCLEOTIDE SEQUENCE</scope>
</reference>
<dbReference type="FunFam" id="1.10.287.610:FF:000001">
    <property type="entry name" value="30S ribosomal protein S2"/>
    <property type="match status" value="1"/>
</dbReference>
<dbReference type="RefSeq" id="YP_009182502.1">
    <property type="nucleotide sequence ID" value="NC_028503.1"/>
</dbReference>
<accession>A0A0R6LUK0</accession>
<comment type="subcellular location">
    <subcellularLocation>
        <location evidence="5">Plastid</location>
        <location evidence="5">Chloroplast</location>
    </subcellularLocation>
</comment>
<dbReference type="Gene3D" id="3.40.50.10490">
    <property type="entry name" value="Glucose-6-phosphate isomerase like protein, domain 1"/>
    <property type="match status" value="1"/>
</dbReference>
<organism evidence="6">
    <name type="scientific">Undaria pinnatifida</name>
    <name type="common">Wakame</name>
    <name type="synonym">Alaria pinnatifida</name>
    <dbReference type="NCBI Taxonomy" id="74381"/>
    <lineage>
        <taxon>Eukaryota</taxon>
        <taxon>Sar</taxon>
        <taxon>Stramenopiles</taxon>
        <taxon>Ochrophyta</taxon>
        <taxon>PX clade</taxon>
        <taxon>Phaeophyceae</taxon>
        <taxon>Laminariales</taxon>
        <taxon>Alariaceae</taxon>
        <taxon>Undaria</taxon>
    </lineage>
</organism>
<evidence type="ECO:0000313" key="7">
    <source>
        <dbReference type="EMBL" id="AMM05494.1"/>
    </source>
</evidence>
<proteinExistence type="inferred from homology"/>
<dbReference type="PROSITE" id="PS00962">
    <property type="entry name" value="RIBOSOMAL_S2_1"/>
    <property type="match status" value="1"/>
</dbReference>
<comment type="similarity">
    <text evidence="1 5">Belongs to the universal ribosomal protein uS2 family.</text>
</comment>
<dbReference type="NCBIfam" id="TIGR01011">
    <property type="entry name" value="rpsB_bact"/>
    <property type="match status" value="1"/>
</dbReference>
<sequence length="231" mass="26204">MAKIELAQLLDAGVHFGHKAHRWNPKMFPYIYAERNGIHILDLIQTTEFLKRACDFSKKASAKNQTFLFVGTKKQASSLIAIEAQKCGAFYVNHRWLGGMLTNWVTIKGRIDRLNQLEEQEKLNSFNNLPKKEASNLKKELEKLKKYFNGVKGMKKIPDILVIIDQKREIIAIQEALSLDIPIISILDTNCDPNLATIPIPGNDDSIRSIKYIIKNIADSICLGQQNSLKI</sequence>
<evidence type="ECO:0000256" key="2">
    <source>
        <dbReference type="ARBA" id="ARBA00022980"/>
    </source>
</evidence>
<dbReference type="InterPro" id="IPR018130">
    <property type="entry name" value="Ribosomal_uS2_CS"/>
</dbReference>
<dbReference type="InterPro" id="IPR001865">
    <property type="entry name" value="Ribosomal_uS2"/>
</dbReference>
<dbReference type="GO" id="GO:0005763">
    <property type="term" value="C:mitochondrial small ribosomal subunit"/>
    <property type="evidence" value="ECO:0007669"/>
    <property type="project" value="TreeGrafter"/>
</dbReference>
<dbReference type="PRINTS" id="PR00395">
    <property type="entry name" value="RIBOSOMALS2"/>
</dbReference>
<dbReference type="CDD" id="cd01425">
    <property type="entry name" value="RPS2"/>
    <property type="match status" value="1"/>
</dbReference>
<dbReference type="GO" id="GO:0009507">
    <property type="term" value="C:chloroplast"/>
    <property type="evidence" value="ECO:0007669"/>
    <property type="project" value="UniProtKB-SubCell"/>
</dbReference>
<keyword evidence="6" id="KW-0934">Plastid</keyword>
<geneLocation type="chloroplast" evidence="6"/>
<name>A0A0R6LUK0_UNDPI</name>
<evidence type="ECO:0000256" key="5">
    <source>
        <dbReference type="HAMAP-Rule" id="MF_00291"/>
    </source>
</evidence>
<protein>
    <recommendedName>
        <fullName evidence="4 5">Small ribosomal subunit protein uS2c</fullName>
    </recommendedName>
</protein>
<dbReference type="HAMAP" id="MF_00291_B">
    <property type="entry name" value="Ribosomal_uS2_B"/>
    <property type="match status" value="1"/>
</dbReference>
<keyword evidence="6" id="KW-0150">Chloroplast</keyword>
<dbReference type="GeneID" id="26381265"/>
<dbReference type="EMBL" id="KU200463">
    <property type="protein sequence ID" value="AMM05494.1"/>
    <property type="molecule type" value="Genomic_DNA"/>
</dbReference>
<dbReference type="GO" id="GO:0006412">
    <property type="term" value="P:translation"/>
    <property type="evidence" value="ECO:0007669"/>
    <property type="project" value="UniProtKB-UniRule"/>
</dbReference>
<evidence type="ECO:0000313" key="6">
    <source>
        <dbReference type="EMBL" id="AKG49927.1"/>
    </source>
</evidence>
<dbReference type="InterPro" id="IPR023591">
    <property type="entry name" value="Ribosomal_uS2_flav_dom_sf"/>
</dbReference>
<dbReference type="EMBL" id="KP298002">
    <property type="protein sequence ID" value="AKG49927.1"/>
    <property type="molecule type" value="Genomic_DNA"/>
</dbReference>
<dbReference type="SUPFAM" id="SSF52313">
    <property type="entry name" value="Ribosomal protein S2"/>
    <property type="match status" value="1"/>
</dbReference>
<evidence type="ECO:0000256" key="3">
    <source>
        <dbReference type="ARBA" id="ARBA00023274"/>
    </source>
</evidence>
<gene>
    <name evidence="5 6" type="primary">rps2</name>
    <name evidence="6" type="ORF">LEIZ19</name>
</gene>
<dbReference type="PANTHER" id="PTHR12534:SF0">
    <property type="entry name" value="SMALL RIBOSOMAL SUBUNIT PROTEIN US2M"/>
    <property type="match status" value="1"/>
</dbReference>
<dbReference type="PANTHER" id="PTHR12534">
    <property type="entry name" value="30S RIBOSOMAL PROTEIN S2 PROKARYOTIC AND ORGANELLAR"/>
    <property type="match status" value="1"/>
</dbReference>
<dbReference type="GO" id="GO:0003735">
    <property type="term" value="F:structural constituent of ribosome"/>
    <property type="evidence" value="ECO:0007669"/>
    <property type="project" value="InterPro"/>
</dbReference>
<evidence type="ECO:0000256" key="1">
    <source>
        <dbReference type="ARBA" id="ARBA00006242"/>
    </source>
</evidence>
<dbReference type="AlphaFoldDB" id="A0A0R6LUK0"/>
<keyword evidence="3 5" id="KW-0687">Ribonucleoprotein</keyword>